<dbReference type="Proteomes" id="UP000319209">
    <property type="component" value="Chromosome"/>
</dbReference>
<gene>
    <name evidence="1" type="ORF">FNB79_07780</name>
</gene>
<dbReference type="Gene3D" id="3.10.20.30">
    <property type="match status" value="1"/>
</dbReference>
<dbReference type="InterPro" id="IPR012675">
    <property type="entry name" value="Beta-grasp_dom_sf"/>
</dbReference>
<evidence type="ECO:0000313" key="2">
    <source>
        <dbReference type="Proteomes" id="UP000319209"/>
    </source>
</evidence>
<dbReference type="InterPro" id="IPR016155">
    <property type="entry name" value="Mopterin_synth/thiamin_S_b"/>
</dbReference>
<accession>A0A516GQV0</accession>
<dbReference type="InterPro" id="IPR003749">
    <property type="entry name" value="ThiS/MoaD-like"/>
</dbReference>
<dbReference type="Pfam" id="PF02597">
    <property type="entry name" value="ThiS"/>
    <property type="match status" value="1"/>
</dbReference>
<dbReference type="OrthoDB" id="1191081at2"/>
<evidence type="ECO:0000313" key="1">
    <source>
        <dbReference type="EMBL" id="QDO93886.1"/>
    </source>
</evidence>
<proteinExistence type="predicted"/>
<dbReference type="EMBL" id="CP041637">
    <property type="protein sequence ID" value="QDO93886.1"/>
    <property type="molecule type" value="Genomic_DNA"/>
</dbReference>
<dbReference type="AlphaFoldDB" id="A0A516GQV0"/>
<dbReference type="SUPFAM" id="SSF54285">
    <property type="entry name" value="MoaD/ThiS"/>
    <property type="match status" value="1"/>
</dbReference>
<sequence length="78" mass="8940">MITIKYFGMLAEHTQCNEEQLDFKAVKLSELLEDLNIKYKFNPDSFHVALNRKLVQDSEDITLQLQDEIALLPPFAGG</sequence>
<keyword evidence="2" id="KW-1185">Reference proteome</keyword>
<protein>
    <submittedName>
        <fullName evidence="1">MoaD/ThiS family protein</fullName>
    </submittedName>
</protein>
<dbReference type="RefSeq" id="WP_143380775.1">
    <property type="nucleotide sequence ID" value="NZ_CP041637.1"/>
</dbReference>
<name>A0A516GQV0_9FLAO</name>
<dbReference type="CDD" id="cd00754">
    <property type="entry name" value="Ubl_MoaD"/>
    <property type="match status" value="1"/>
</dbReference>
<reference evidence="1 2" key="1">
    <citation type="submission" date="2019-07" db="EMBL/GenBank/DDBJ databases">
        <title>Genome sequencing for Formosa sp. PS13.</title>
        <authorList>
            <person name="Park S.-J."/>
        </authorList>
    </citation>
    <scope>NUCLEOTIDE SEQUENCE [LARGE SCALE GENOMIC DNA]</scope>
    <source>
        <strain evidence="1 2">PS13</strain>
    </source>
</reference>
<organism evidence="1 2">
    <name type="scientific">Formosa sediminum</name>
    <dbReference type="NCBI Taxonomy" id="2594004"/>
    <lineage>
        <taxon>Bacteria</taxon>
        <taxon>Pseudomonadati</taxon>
        <taxon>Bacteroidota</taxon>
        <taxon>Flavobacteriia</taxon>
        <taxon>Flavobacteriales</taxon>
        <taxon>Flavobacteriaceae</taxon>
        <taxon>Formosa</taxon>
    </lineage>
</organism>
<dbReference type="KEGG" id="fop:FNB79_07780"/>